<dbReference type="SUPFAM" id="SSF56349">
    <property type="entry name" value="DNA breaking-rejoining enzymes"/>
    <property type="match status" value="1"/>
</dbReference>
<dbReference type="GO" id="GO:0015074">
    <property type="term" value="P:DNA integration"/>
    <property type="evidence" value="ECO:0007669"/>
    <property type="project" value="InterPro"/>
</dbReference>
<organism evidence="6 7">
    <name type="scientific">Lentzea albidocapillata subsp. violacea</name>
    <dbReference type="NCBI Taxonomy" id="128104"/>
    <lineage>
        <taxon>Bacteria</taxon>
        <taxon>Bacillati</taxon>
        <taxon>Actinomycetota</taxon>
        <taxon>Actinomycetes</taxon>
        <taxon>Pseudonocardiales</taxon>
        <taxon>Pseudonocardiaceae</taxon>
        <taxon>Lentzea</taxon>
    </lineage>
</organism>
<evidence type="ECO:0000259" key="5">
    <source>
        <dbReference type="PROSITE" id="PS51898"/>
    </source>
</evidence>
<feature type="compositionally biased region" description="Basic and acidic residues" evidence="4">
    <location>
        <begin position="325"/>
        <end position="342"/>
    </location>
</feature>
<evidence type="ECO:0000313" key="7">
    <source>
        <dbReference type="Proteomes" id="UP000199682"/>
    </source>
</evidence>
<reference evidence="7" key="1">
    <citation type="submission" date="2016-10" db="EMBL/GenBank/DDBJ databases">
        <authorList>
            <person name="Varghese N."/>
            <person name="Submissions S."/>
        </authorList>
    </citation>
    <scope>NUCLEOTIDE SEQUENCE [LARGE SCALE GENOMIC DNA]</scope>
    <source>
        <strain evidence="7">DSM 44796</strain>
    </source>
</reference>
<evidence type="ECO:0000256" key="4">
    <source>
        <dbReference type="SAM" id="MobiDB-lite"/>
    </source>
</evidence>
<dbReference type="InterPro" id="IPR050090">
    <property type="entry name" value="Tyrosine_recombinase_XerCD"/>
</dbReference>
<dbReference type="PANTHER" id="PTHR30349">
    <property type="entry name" value="PHAGE INTEGRASE-RELATED"/>
    <property type="match status" value="1"/>
</dbReference>
<dbReference type="EMBL" id="FNET01000024">
    <property type="protein sequence ID" value="SDM62932.1"/>
    <property type="molecule type" value="Genomic_DNA"/>
</dbReference>
<accession>A0A1G9USP9</accession>
<proteinExistence type="inferred from homology"/>
<name>A0A1G9USP9_9PSEU</name>
<dbReference type="Gene3D" id="1.10.150.130">
    <property type="match status" value="1"/>
</dbReference>
<feature type="region of interest" description="Disordered" evidence="4">
    <location>
        <begin position="315"/>
        <end position="345"/>
    </location>
</feature>
<dbReference type="Proteomes" id="UP000199682">
    <property type="component" value="Unassembled WGS sequence"/>
</dbReference>
<protein>
    <submittedName>
        <fullName evidence="6">Phage integrase family protein</fullName>
    </submittedName>
</protein>
<keyword evidence="3" id="KW-0233">DNA recombination</keyword>
<evidence type="ECO:0000256" key="1">
    <source>
        <dbReference type="ARBA" id="ARBA00008857"/>
    </source>
</evidence>
<sequence>MTTTSYDVRIYVIDVYKGKRTTTHWVQWSVAGQRFKKPFKTDALASSVRAELLTAANKGEAFCVETGLPVSMLRKDTTAMSWFDLVCSFVDMKWPDAAPTHRKSIADALAPVTEAMLTTDRGRPEHSVLRRALRVALNTNQRSVTQPNDIATALEWLSRNTRPVSDLAKPDVLRQVTTQYEKKLDGKRAAPDTIRLRRTTFGNALDYAVERKALTDNPLTEVKLKKRKTVVHQVDRRSVANPIQFRTVLREVPNGGRTGRKLVAFFALMYFAGLRPEEVSNVRRSHLALPPREWNESVGRWEVRDWGEIHLDGAAPEVGPQWTDSGERDEERGLKHREDTEGRPVPCSPELALILHAHLDEFATAPGGRLFVAERGGRIGSSTYGRTWALAREAAFTPAVAASPLAKRPYDLRHACVSMWLNAGVEAPRVAAWAGHSLNVLLRTYAKCIDGGEETARQRVQAALGGPTAA</sequence>
<dbReference type="InterPro" id="IPR010998">
    <property type="entry name" value="Integrase_recombinase_N"/>
</dbReference>
<dbReference type="PANTHER" id="PTHR30349:SF64">
    <property type="entry name" value="PROPHAGE INTEGRASE INTD-RELATED"/>
    <property type="match status" value="1"/>
</dbReference>
<dbReference type="AlphaFoldDB" id="A0A1G9USP9"/>
<dbReference type="GO" id="GO:0006310">
    <property type="term" value="P:DNA recombination"/>
    <property type="evidence" value="ECO:0007669"/>
    <property type="project" value="UniProtKB-KW"/>
</dbReference>
<dbReference type="InterPro" id="IPR013762">
    <property type="entry name" value="Integrase-like_cat_sf"/>
</dbReference>
<evidence type="ECO:0000256" key="3">
    <source>
        <dbReference type="ARBA" id="ARBA00023172"/>
    </source>
</evidence>
<keyword evidence="2" id="KW-0238">DNA-binding</keyword>
<feature type="domain" description="Tyr recombinase" evidence="5">
    <location>
        <begin position="232"/>
        <end position="459"/>
    </location>
</feature>
<gene>
    <name evidence="6" type="ORF">SAMN04488074_12476</name>
</gene>
<evidence type="ECO:0000313" key="6">
    <source>
        <dbReference type="EMBL" id="SDM62932.1"/>
    </source>
</evidence>
<comment type="similarity">
    <text evidence="1">Belongs to the 'phage' integrase family.</text>
</comment>
<dbReference type="GO" id="GO:0003677">
    <property type="term" value="F:DNA binding"/>
    <property type="evidence" value="ECO:0007669"/>
    <property type="project" value="UniProtKB-KW"/>
</dbReference>
<dbReference type="Gene3D" id="1.10.443.10">
    <property type="entry name" value="Intergrase catalytic core"/>
    <property type="match status" value="1"/>
</dbReference>
<evidence type="ECO:0000256" key="2">
    <source>
        <dbReference type="ARBA" id="ARBA00023125"/>
    </source>
</evidence>
<dbReference type="InterPro" id="IPR011010">
    <property type="entry name" value="DNA_brk_join_enz"/>
</dbReference>
<dbReference type="InterPro" id="IPR002104">
    <property type="entry name" value="Integrase_catalytic"/>
</dbReference>
<dbReference type="PROSITE" id="PS51898">
    <property type="entry name" value="TYR_RECOMBINASE"/>
    <property type="match status" value="1"/>
</dbReference>